<reference evidence="2 3" key="1">
    <citation type="submission" date="2024-08" db="EMBL/GenBank/DDBJ databases">
        <authorList>
            <person name="Cucini C."/>
            <person name="Frati F."/>
        </authorList>
    </citation>
    <scope>NUCLEOTIDE SEQUENCE [LARGE SCALE GENOMIC DNA]</scope>
</reference>
<feature type="chain" id="PRO_5045556534" evidence="1">
    <location>
        <begin position="20"/>
        <end position="497"/>
    </location>
</feature>
<evidence type="ECO:0000313" key="2">
    <source>
        <dbReference type="EMBL" id="CAL8113642.1"/>
    </source>
</evidence>
<name>A0ABP1QZA7_9HEXA</name>
<evidence type="ECO:0000313" key="3">
    <source>
        <dbReference type="Proteomes" id="UP001642540"/>
    </source>
</evidence>
<dbReference type="EMBL" id="CAXLJM020000049">
    <property type="protein sequence ID" value="CAL8113642.1"/>
    <property type="molecule type" value="Genomic_DNA"/>
</dbReference>
<proteinExistence type="predicted"/>
<evidence type="ECO:0000256" key="1">
    <source>
        <dbReference type="SAM" id="SignalP"/>
    </source>
</evidence>
<accession>A0ABP1QZA7</accession>
<feature type="signal peptide" evidence="1">
    <location>
        <begin position="1"/>
        <end position="19"/>
    </location>
</feature>
<gene>
    <name evidence="2" type="ORF">ODALV1_LOCUS16110</name>
</gene>
<dbReference type="Proteomes" id="UP001642540">
    <property type="component" value="Unassembled WGS sequence"/>
</dbReference>
<keyword evidence="1" id="KW-0732">Signal</keyword>
<keyword evidence="3" id="KW-1185">Reference proteome</keyword>
<comment type="caution">
    <text evidence="2">The sequence shown here is derived from an EMBL/GenBank/DDBJ whole genome shotgun (WGS) entry which is preliminary data.</text>
</comment>
<organism evidence="2 3">
    <name type="scientific">Orchesella dallaii</name>
    <dbReference type="NCBI Taxonomy" id="48710"/>
    <lineage>
        <taxon>Eukaryota</taxon>
        <taxon>Metazoa</taxon>
        <taxon>Ecdysozoa</taxon>
        <taxon>Arthropoda</taxon>
        <taxon>Hexapoda</taxon>
        <taxon>Collembola</taxon>
        <taxon>Entomobryomorpha</taxon>
        <taxon>Entomobryoidea</taxon>
        <taxon>Orchesellidae</taxon>
        <taxon>Orchesellinae</taxon>
        <taxon>Orchesella</taxon>
    </lineage>
</organism>
<protein>
    <submittedName>
        <fullName evidence="2">Uncharacterized protein</fullName>
    </submittedName>
</protein>
<sequence length="497" mass="56816">MMMGIQACVLFVLCACCVAILGSSQVFRFCHRGVWHQLTQQDCPYGLLFNEQLLTPCFYTTNSDNENALRIWPTICDTPYAYEFENVTDATTGDGFFLAQKNGEIRMVQFAKDENEASKPSSADVISLQSCEDRCYRNVYELPSSSALYTSSSHEESDSLESSHHVSRPKLSASDRMIVNDQTLRLGDYLFDQIATPDENPGPNLRIVELFKQSIRIMANSCRHPFISSNFVNRLLYGFLFLISDSGVGDMEDVNLEEFEEIMVALSACDEKPPNFRLEGTVCENNAIVKEVIKILENGTEFSAPFQLTQHTADFSEASGRGAFQDPDYEDESIPKRPFPYDELDVFTEAAWSAVQVTHASCFATFKRNANMHHRYVSAMEQLFNGKIQDRWRNPTRLIDDRMWGSWFLADVDTTFTNMQACIRAAYLDAPFAMRLDRPIDPVRAPKRRKRSVDDYWDTYNDNGGIRYKLVDQIQCFQNPDDRELVLQVLKNKCNKE</sequence>